<dbReference type="InterPro" id="IPR014819">
    <property type="entry name" value="PriCT_2"/>
</dbReference>
<keyword evidence="4" id="KW-1185">Reference proteome</keyword>
<evidence type="ECO:0000256" key="1">
    <source>
        <dbReference type="SAM" id="MobiDB-lite"/>
    </source>
</evidence>
<proteinExistence type="predicted"/>
<dbReference type="Proteomes" id="UP000052167">
    <property type="component" value="Unassembled WGS sequence"/>
</dbReference>
<dbReference type="GO" id="GO:0016817">
    <property type="term" value="F:hydrolase activity, acting on acid anhydrides"/>
    <property type="evidence" value="ECO:0007669"/>
    <property type="project" value="InterPro"/>
</dbReference>
<protein>
    <recommendedName>
        <fullName evidence="2">Primase C-terminal 2 domain-containing protein</fullName>
    </recommendedName>
</protein>
<evidence type="ECO:0000313" key="4">
    <source>
        <dbReference type="Proteomes" id="UP000052167"/>
    </source>
</evidence>
<feature type="compositionally biased region" description="Low complexity" evidence="1">
    <location>
        <begin position="13"/>
        <end position="24"/>
    </location>
</feature>
<evidence type="ECO:0000259" key="2">
    <source>
        <dbReference type="Pfam" id="PF08707"/>
    </source>
</evidence>
<name>A0A922T5P9_9HYPH</name>
<dbReference type="Pfam" id="PF13148">
    <property type="entry name" value="DUF3987"/>
    <property type="match status" value="1"/>
</dbReference>
<reference evidence="3 4" key="1">
    <citation type="submission" date="2014-06" db="EMBL/GenBank/DDBJ databases">
        <title>Rhizobium pelagicum/R2-400B4.</title>
        <authorList>
            <person name="Kimes N.E."/>
            <person name="Lopez-Perez M."/>
        </authorList>
    </citation>
    <scope>NUCLEOTIDE SEQUENCE [LARGE SCALE GENOMIC DNA]</scope>
    <source>
        <strain evidence="3 4">R2-400B4</strain>
    </source>
</reference>
<organism evidence="3 4">
    <name type="scientific">Pseudorhizobium pelagicum</name>
    <dbReference type="NCBI Taxonomy" id="1509405"/>
    <lineage>
        <taxon>Bacteria</taxon>
        <taxon>Pseudomonadati</taxon>
        <taxon>Pseudomonadota</taxon>
        <taxon>Alphaproteobacteria</taxon>
        <taxon>Hyphomicrobiales</taxon>
        <taxon>Rhizobiaceae</taxon>
        <taxon>Rhizobium/Agrobacterium group</taxon>
        <taxon>Pseudorhizobium</taxon>
    </lineage>
</organism>
<dbReference type="AlphaFoldDB" id="A0A922T5P9"/>
<evidence type="ECO:0000313" key="3">
    <source>
        <dbReference type="EMBL" id="KEQ09104.1"/>
    </source>
</evidence>
<gene>
    <name evidence="3" type="ORF">GV68_25410</name>
</gene>
<dbReference type="Pfam" id="PF08707">
    <property type="entry name" value="PriCT_2"/>
    <property type="match status" value="1"/>
</dbReference>
<accession>A0A922T5P9</accession>
<feature type="domain" description="Primase C-terminal 2" evidence="2">
    <location>
        <begin position="292"/>
        <end position="363"/>
    </location>
</feature>
<comment type="caution">
    <text evidence="3">The sequence shown here is derived from an EMBL/GenBank/DDBJ whole genome shotgun (WGS) entry which is preliminary data.</text>
</comment>
<dbReference type="InterPro" id="IPR025048">
    <property type="entry name" value="DUF3987"/>
</dbReference>
<sequence length="906" mass="99220">MRQPRAAKEAGTTPAKAVATATEPAAEKPEAKNTPFVADAEQLRRFVQGVFRNCIDGHGKPLTARLVLRAFTHRNDKCVLSEELAFGSGVVSAAVDAASRVANRPADGAAVFAPPPCLFSPFSEKARQADIMAAPVIAVDLDEMDPEEGHRKLEKILGPATIVIASGGIWTGPDGRTKDKLHLYWRLSRPARETDEIWLLNSVRKTAAKLAGGDTTAASPAHPLRWPGSWHTKGEPRLCRIIGGDDSREIDLADAARLLNVDEKASAGSRSGRPAGSYFLTKLPLAAEQLADVVDNLPNKDLSWEEWNERLMAFYDASHDSEEGKEAARRWSAKSTKHDDDAFEARWDHIGAHPPERLSAKSLERFVQEAQAGTEGEVYILPPSQSSLVSAAIRAELADLWKPMASPVRLAAVEPADIFGDEPPVKLKSPPEGCLPDMLARWVRSEARRKGASEAFTAAAALTTIGSAIGNSLTIQVRARDADFAEPASLWCVLLADPGSAKSPVISAALKPLREIDSEWLAVDRPRHAAWATAAKVASRKNLPPPPEPRLRRAAVDDITAEAQIKIHEANPRGIMRSTDEFTGITESLGAYKRSGGGDRSMMLRLFDGESVTVDRVSSGNLHAKKALMGILAGSQPDKIKTLVQSMQVDGLLQRFLFIMDEGEKPAPFDEEADAEAARDYRALIRYLVSAEYLFPEPVKISPEGRQVFQDFIDLTRKMCNTPGMNGAWIGHLGKWEKIAARFVLTFHAIEQFELLGTVDPGIAVGRGTVERAMAFCRFALRHQFAFYSRFFAPDERHDDAVGVAGFLLTRPGITRIKRRDIYHARTSLKGRDNLRKLLDVAGSLVDAGWLAVSEREADGPVEWAVNPLIHERFAARAELEQTTRERKRELIAEAAEARRALEASV</sequence>
<dbReference type="EMBL" id="JOKJ01000008">
    <property type="protein sequence ID" value="KEQ09104.1"/>
    <property type="molecule type" value="Genomic_DNA"/>
</dbReference>
<feature type="region of interest" description="Disordered" evidence="1">
    <location>
        <begin position="1"/>
        <end position="34"/>
    </location>
</feature>